<keyword evidence="2" id="KW-1185">Reference proteome</keyword>
<feature type="non-terminal residue" evidence="1">
    <location>
        <position position="1"/>
    </location>
</feature>
<evidence type="ECO:0000313" key="1">
    <source>
        <dbReference type="EMBL" id="CAG8752211.1"/>
    </source>
</evidence>
<organism evidence="1 2">
    <name type="scientific">Acaulospora colombiana</name>
    <dbReference type="NCBI Taxonomy" id="27376"/>
    <lineage>
        <taxon>Eukaryota</taxon>
        <taxon>Fungi</taxon>
        <taxon>Fungi incertae sedis</taxon>
        <taxon>Mucoromycota</taxon>
        <taxon>Glomeromycotina</taxon>
        <taxon>Glomeromycetes</taxon>
        <taxon>Diversisporales</taxon>
        <taxon>Acaulosporaceae</taxon>
        <taxon>Acaulospora</taxon>
    </lineage>
</organism>
<name>A0ACA9QIP3_9GLOM</name>
<dbReference type="Proteomes" id="UP000789525">
    <property type="component" value="Unassembled WGS sequence"/>
</dbReference>
<gene>
    <name evidence="1" type="ORF">ACOLOM_LOCUS12754</name>
</gene>
<proteinExistence type="predicted"/>
<dbReference type="EMBL" id="CAJVPT010053792">
    <property type="protein sequence ID" value="CAG8752211.1"/>
    <property type="molecule type" value="Genomic_DNA"/>
</dbReference>
<sequence>FPPEKVGLSPPPPKRRGSKDSIRKKPLPLGDNERERKDIADKTDTPTTMHTNTVTTPSYTTHNTNTTGSYYSSPPPPHTPPTR</sequence>
<evidence type="ECO:0000313" key="2">
    <source>
        <dbReference type="Proteomes" id="UP000789525"/>
    </source>
</evidence>
<accession>A0ACA9QIP3</accession>
<protein>
    <submittedName>
        <fullName evidence="1">11115_t:CDS:1</fullName>
    </submittedName>
</protein>
<reference evidence="1" key="1">
    <citation type="submission" date="2021-06" db="EMBL/GenBank/DDBJ databases">
        <authorList>
            <person name="Kallberg Y."/>
            <person name="Tangrot J."/>
            <person name="Rosling A."/>
        </authorList>
    </citation>
    <scope>NUCLEOTIDE SEQUENCE</scope>
    <source>
        <strain evidence="1">CL356</strain>
    </source>
</reference>
<comment type="caution">
    <text evidence="1">The sequence shown here is derived from an EMBL/GenBank/DDBJ whole genome shotgun (WGS) entry which is preliminary data.</text>
</comment>